<feature type="region of interest" description="Disordered" evidence="1">
    <location>
        <begin position="30"/>
        <end position="99"/>
    </location>
</feature>
<reference evidence="2" key="1">
    <citation type="journal article" date="2013" name="Genome Biol.">
        <title>Reference genomes and transcriptomes of Nicotiana sylvestris and Nicotiana tomentosiformis.</title>
        <authorList>
            <person name="Sierro N."/>
            <person name="Battey J.N."/>
            <person name="Ouadi S."/>
            <person name="Bovet L."/>
            <person name="Goepfert S."/>
            <person name="Bakaher N."/>
            <person name="Peitsch M.C."/>
            <person name="Ivanov N.V."/>
        </authorList>
    </citation>
    <scope>NUCLEOTIDE SEQUENCE [LARGE SCALE GENOMIC DNA]</scope>
</reference>
<evidence type="ECO:0000313" key="3">
    <source>
        <dbReference type="RefSeq" id="XP_009775292.1"/>
    </source>
</evidence>
<sequence>MMKRYVKNSVKVINDKLDVVLNFIKKFKKHDGLSSDEDESNEKHDKSSEHRNIESDEQGNYNDEENYSDRDFSNLSGDKQDEQEEDVELPEQDEQCNKEFEDVGPSISMAPIMDIESFPEEANKESDNEGRAHFDSLPLAMDIDSVHGAQVTQEVVSASGILLE</sequence>
<feature type="compositionally biased region" description="Basic and acidic residues" evidence="1">
    <location>
        <begin position="41"/>
        <end position="54"/>
    </location>
</feature>
<feature type="non-terminal residue" evidence="3">
    <location>
        <position position="164"/>
    </location>
</feature>
<protein>
    <submittedName>
        <fullName evidence="3">Acidic leucine-rich nuclear phosphoprotein 32 family member B-like</fullName>
    </submittedName>
</protein>
<dbReference type="RefSeq" id="XP_009775292.1">
    <property type="nucleotide sequence ID" value="XM_009776990.1"/>
</dbReference>
<dbReference type="AlphaFoldDB" id="A0A1U7W5H4"/>
<feature type="compositionally biased region" description="Acidic residues" evidence="1">
    <location>
        <begin position="81"/>
        <end position="94"/>
    </location>
</feature>
<organism evidence="2 3">
    <name type="scientific">Nicotiana sylvestris</name>
    <name type="common">Wood tobacco</name>
    <name type="synonym">South American tobacco</name>
    <dbReference type="NCBI Taxonomy" id="4096"/>
    <lineage>
        <taxon>Eukaryota</taxon>
        <taxon>Viridiplantae</taxon>
        <taxon>Streptophyta</taxon>
        <taxon>Embryophyta</taxon>
        <taxon>Tracheophyta</taxon>
        <taxon>Spermatophyta</taxon>
        <taxon>Magnoliopsida</taxon>
        <taxon>eudicotyledons</taxon>
        <taxon>Gunneridae</taxon>
        <taxon>Pentapetalae</taxon>
        <taxon>asterids</taxon>
        <taxon>lamiids</taxon>
        <taxon>Solanales</taxon>
        <taxon>Solanaceae</taxon>
        <taxon>Nicotianoideae</taxon>
        <taxon>Nicotianeae</taxon>
        <taxon>Nicotiana</taxon>
    </lineage>
</organism>
<keyword evidence="2" id="KW-1185">Reference proteome</keyword>
<evidence type="ECO:0000256" key="1">
    <source>
        <dbReference type="SAM" id="MobiDB-lite"/>
    </source>
</evidence>
<reference evidence="3" key="2">
    <citation type="submission" date="2025-08" db="UniProtKB">
        <authorList>
            <consortium name="RefSeq"/>
        </authorList>
    </citation>
    <scope>IDENTIFICATION</scope>
    <source>
        <tissue evidence="3">Leaf</tissue>
    </source>
</reference>
<proteinExistence type="predicted"/>
<name>A0A1U7W5H4_NICSY</name>
<dbReference type="Proteomes" id="UP000189701">
    <property type="component" value="Unplaced"/>
</dbReference>
<accession>A0A1U7W5H4</accession>
<gene>
    <name evidence="3" type="primary">LOC104225225</name>
</gene>
<evidence type="ECO:0000313" key="2">
    <source>
        <dbReference type="Proteomes" id="UP000189701"/>
    </source>
</evidence>